<evidence type="ECO:0008006" key="6">
    <source>
        <dbReference type="Google" id="ProtNLM"/>
    </source>
</evidence>
<dbReference type="PROSITE" id="PS51257">
    <property type="entry name" value="PROKAR_LIPOPROTEIN"/>
    <property type="match status" value="1"/>
</dbReference>
<dbReference type="Gene3D" id="3.20.20.450">
    <property type="entry name" value="EAL domain"/>
    <property type="match status" value="1"/>
</dbReference>
<keyword evidence="1" id="KW-1133">Transmembrane helix</keyword>
<dbReference type="EMBL" id="BMIQ01000004">
    <property type="protein sequence ID" value="GGE09385.1"/>
    <property type="molecule type" value="Genomic_DNA"/>
</dbReference>
<reference evidence="4" key="1">
    <citation type="journal article" date="2014" name="Int. J. Syst. Evol. Microbiol.">
        <title>Complete genome sequence of Corynebacterium casei LMG S-19264T (=DSM 44701T), isolated from a smear-ripened cheese.</title>
        <authorList>
            <consortium name="US DOE Joint Genome Institute (JGI-PGF)"/>
            <person name="Walter F."/>
            <person name="Albersmeier A."/>
            <person name="Kalinowski J."/>
            <person name="Ruckert C."/>
        </authorList>
    </citation>
    <scope>NUCLEOTIDE SEQUENCE</scope>
    <source>
        <strain evidence="4">CGMCC 1.15367</strain>
    </source>
</reference>
<evidence type="ECO:0000259" key="2">
    <source>
        <dbReference type="PROSITE" id="PS50883"/>
    </source>
</evidence>
<organism evidence="4 5">
    <name type="scientific">Aureimonas endophytica</name>
    <dbReference type="NCBI Taxonomy" id="2027858"/>
    <lineage>
        <taxon>Bacteria</taxon>
        <taxon>Pseudomonadati</taxon>
        <taxon>Pseudomonadota</taxon>
        <taxon>Alphaproteobacteria</taxon>
        <taxon>Hyphomicrobiales</taxon>
        <taxon>Aurantimonadaceae</taxon>
        <taxon>Aureimonas</taxon>
    </lineage>
</organism>
<dbReference type="AlphaFoldDB" id="A0A917E7V2"/>
<gene>
    <name evidence="4" type="ORF">GCM10011390_30590</name>
</gene>
<dbReference type="InterPro" id="IPR052155">
    <property type="entry name" value="Biofilm_reg_signaling"/>
</dbReference>
<dbReference type="Pfam" id="PF00563">
    <property type="entry name" value="EAL"/>
    <property type="match status" value="1"/>
</dbReference>
<feature type="domain" description="GGDEF" evidence="3">
    <location>
        <begin position="231"/>
        <end position="362"/>
    </location>
</feature>
<dbReference type="SUPFAM" id="SSF141868">
    <property type="entry name" value="EAL domain-like"/>
    <property type="match status" value="1"/>
</dbReference>
<feature type="domain" description="EAL" evidence="2">
    <location>
        <begin position="371"/>
        <end position="621"/>
    </location>
</feature>
<keyword evidence="1" id="KW-0812">Transmembrane</keyword>
<dbReference type="PROSITE" id="PS50887">
    <property type="entry name" value="GGDEF"/>
    <property type="match status" value="1"/>
</dbReference>
<dbReference type="InterPro" id="IPR000160">
    <property type="entry name" value="GGDEF_dom"/>
</dbReference>
<comment type="caution">
    <text evidence="4">The sequence shown here is derived from an EMBL/GenBank/DDBJ whole genome shotgun (WGS) entry which is preliminary data.</text>
</comment>
<dbReference type="Pfam" id="PF00990">
    <property type="entry name" value="GGDEF"/>
    <property type="match status" value="1"/>
</dbReference>
<evidence type="ECO:0000259" key="3">
    <source>
        <dbReference type="PROSITE" id="PS50887"/>
    </source>
</evidence>
<dbReference type="CDD" id="cd01949">
    <property type="entry name" value="GGDEF"/>
    <property type="match status" value="1"/>
</dbReference>
<evidence type="ECO:0000313" key="5">
    <source>
        <dbReference type="Proteomes" id="UP000644699"/>
    </source>
</evidence>
<proteinExistence type="predicted"/>
<dbReference type="CDD" id="cd01948">
    <property type="entry name" value="EAL"/>
    <property type="match status" value="1"/>
</dbReference>
<dbReference type="InterPro" id="IPR001633">
    <property type="entry name" value="EAL_dom"/>
</dbReference>
<feature type="transmembrane region" description="Helical" evidence="1">
    <location>
        <begin position="178"/>
        <end position="197"/>
    </location>
</feature>
<evidence type="ECO:0000256" key="1">
    <source>
        <dbReference type="SAM" id="Phobius"/>
    </source>
</evidence>
<dbReference type="Gene3D" id="3.30.70.270">
    <property type="match status" value="1"/>
</dbReference>
<reference evidence="4" key="2">
    <citation type="submission" date="2020-09" db="EMBL/GenBank/DDBJ databases">
        <authorList>
            <person name="Sun Q."/>
            <person name="Zhou Y."/>
        </authorList>
    </citation>
    <scope>NUCLEOTIDE SEQUENCE</scope>
    <source>
        <strain evidence="4">CGMCC 1.15367</strain>
    </source>
</reference>
<dbReference type="RefSeq" id="WP_188909933.1">
    <property type="nucleotide sequence ID" value="NZ_BMIQ01000004.1"/>
</dbReference>
<sequence length="629" mass="68983">MMTRTSSELPRGSKIVRVGLIGLTSILAVLAVACSLLASRYQQEMIQASRYNQAFDFSQAVVEILRLQTSIADSSTIGDAKQVDLRSNILRNRIGVIGTNAFLDERDRVELIAKLHAVLDRIAPLLARLPDPDAIASSIGQLEPFITPLSRIASRAHAESGDKVMQNQNDLGRVLDGIRIATIALLVVGATLVVAMLRQNKLLDRIVRTDPLTGLANRLAFNSALRSSHAEHRAVVLVDVDYFKSINDTLGHDAGDRLLYTLARRLRDTAREATAVARIGGDEFAVLFHGPRAATQSVAFAEGVLANMREAIVIDGSEIVISVTQGVCIDGSDDYQSSLKDADIALYAAKVAGRGRYCVFEPAMKQDFLRRQKLLEDMQRAAMKDELFLVYQPIVDLNDSQPRGFEALLRWQHRELGLISPGEFIPIAEDSGLIQDLGRWVIKEACREAARWPNAMFVAVNVSARQLTDAGLVDHIARCLAENDIARGRLEIEITESSLIENDEAVPDILRRLQALGCRISLDDFGTGYASLSYLRRFRFDKLKIDQSFVRGNPSDGESTAIVSMICGLADRLGLTIVAEGIETKEQHELVRNAGSHLGQGFLFSRPLSSSAVLDLLDAHTTPPIQEAA</sequence>
<dbReference type="InterPro" id="IPR035919">
    <property type="entry name" value="EAL_sf"/>
</dbReference>
<dbReference type="PROSITE" id="PS50883">
    <property type="entry name" value="EAL"/>
    <property type="match status" value="1"/>
</dbReference>
<dbReference type="SMART" id="SM00052">
    <property type="entry name" value="EAL"/>
    <property type="match status" value="1"/>
</dbReference>
<dbReference type="PANTHER" id="PTHR44757:SF2">
    <property type="entry name" value="BIOFILM ARCHITECTURE MAINTENANCE PROTEIN MBAA"/>
    <property type="match status" value="1"/>
</dbReference>
<dbReference type="InterPro" id="IPR029787">
    <property type="entry name" value="Nucleotide_cyclase"/>
</dbReference>
<keyword evidence="5" id="KW-1185">Reference proteome</keyword>
<dbReference type="PANTHER" id="PTHR44757">
    <property type="entry name" value="DIGUANYLATE CYCLASE DGCP"/>
    <property type="match status" value="1"/>
</dbReference>
<accession>A0A917E7V2</accession>
<dbReference type="InterPro" id="IPR043128">
    <property type="entry name" value="Rev_trsase/Diguanyl_cyclase"/>
</dbReference>
<name>A0A917E7V2_9HYPH</name>
<dbReference type="NCBIfam" id="TIGR00254">
    <property type="entry name" value="GGDEF"/>
    <property type="match status" value="1"/>
</dbReference>
<feature type="transmembrane region" description="Helical" evidence="1">
    <location>
        <begin position="15"/>
        <end position="38"/>
    </location>
</feature>
<evidence type="ECO:0000313" key="4">
    <source>
        <dbReference type="EMBL" id="GGE09385.1"/>
    </source>
</evidence>
<dbReference type="SMART" id="SM00267">
    <property type="entry name" value="GGDEF"/>
    <property type="match status" value="1"/>
</dbReference>
<dbReference type="SUPFAM" id="SSF55073">
    <property type="entry name" value="Nucleotide cyclase"/>
    <property type="match status" value="1"/>
</dbReference>
<keyword evidence="1" id="KW-0472">Membrane</keyword>
<dbReference type="Proteomes" id="UP000644699">
    <property type="component" value="Unassembled WGS sequence"/>
</dbReference>
<protein>
    <recommendedName>
        <fullName evidence="6">Diguanylate cyclase (GGDEF)-like protein</fullName>
    </recommendedName>
</protein>